<name>A0A420I263_9PEZI</name>
<reference evidence="2 3" key="1">
    <citation type="journal article" date="2018" name="BMC Genomics">
        <title>Comparative genome analyses reveal sequence features reflecting distinct modes of host-adaptation between dicot and monocot powdery mildew.</title>
        <authorList>
            <person name="Wu Y."/>
            <person name="Ma X."/>
            <person name="Pan Z."/>
            <person name="Kale S.D."/>
            <person name="Song Y."/>
            <person name="King H."/>
            <person name="Zhang Q."/>
            <person name="Presley C."/>
            <person name="Deng X."/>
            <person name="Wei C.I."/>
            <person name="Xiao S."/>
        </authorList>
    </citation>
    <scope>NUCLEOTIDE SEQUENCE [LARGE SCALE GENOMIC DNA]</scope>
    <source>
        <strain evidence="2">UCSC1</strain>
    </source>
</reference>
<feature type="region of interest" description="Disordered" evidence="1">
    <location>
        <begin position="147"/>
        <end position="172"/>
    </location>
</feature>
<accession>A0A420I263</accession>
<feature type="non-terminal residue" evidence="2">
    <location>
        <position position="172"/>
    </location>
</feature>
<comment type="caution">
    <text evidence="2">The sequence shown here is derived from an EMBL/GenBank/DDBJ whole genome shotgun (WGS) entry which is preliminary data.</text>
</comment>
<evidence type="ECO:0000313" key="3">
    <source>
        <dbReference type="Proteomes" id="UP000285405"/>
    </source>
</evidence>
<protein>
    <submittedName>
        <fullName evidence="2">Uncharacterized protein</fullName>
    </submittedName>
</protein>
<organism evidence="2 3">
    <name type="scientific">Golovinomyces cichoracearum</name>
    <dbReference type="NCBI Taxonomy" id="62708"/>
    <lineage>
        <taxon>Eukaryota</taxon>
        <taxon>Fungi</taxon>
        <taxon>Dikarya</taxon>
        <taxon>Ascomycota</taxon>
        <taxon>Pezizomycotina</taxon>
        <taxon>Leotiomycetes</taxon>
        <taxon>Erysiphales</taxon>
        <taxon>Erysiphaceae</taxon>
        <taxon>Golovinomyces</taxon>
    </lineage>
</organism>
<evidence type="ECO:0000256" key="1">
    <source>
        <dbReference type="SAM" id="MobiDB-lite"/>
    </source>
</evidence>
<sequence>MMHLTYLFGISCTLWKYKRSSSFLVETQYFSILSLFRFNIPYALLLTKVFSTLIKNIQGYFPFFKLSRISITYYIKVMNDPSRTEESRGLDCGQVPMALAADLTAREDLNEEVNAGTKKSNEFPDKKKIKRKFQNLLMYRINNATSEEKLESRNHKNGDDDIDDYEKRDEEK</sequence>
<dbReference type="EMBL" id="MCBR01013679">
    <property type="protein sequence ID" value="RKF63789.1"/>
    <property type="molecule type" value="Genomic_DNA"/>
</dbReference>
<dbReference type="AlphaFoldDB" id="A0A420I263"/>
<evidence type="ECO:0000313" key="2">
    <source>
        <dbReference type="EMBL" id="RKF63789.1"/>
    </source>
</evidence>
<gene>
    <name evidence="2" type="ORF">GcC1_136012</name>
</gene>
<dbReference type="Proteomes" id="UP000285405">
    <property type="component" value="Unassembled WGS sequence"/>
</dbReference>
<proteinExistence type="predicted"/>